<protein>
    <recommendedName>
        <fullName evidence="3">Helix-turn-helix protein</fullName>
    </recommendedName>
</protein>
<sequence>MQPTETPPNRTLAGYLRDLRRHQWPERPQPVTQKQLAEALGGAKPLSVSVISSWERDTDPVTPPEARLAGYARFFATRRSIEHRPARLLDEDELTDEEKAAEEVLHAELGRLRDQLESGGAPAGYTSPQDVLAQGGEIRLNARDTIGGGTWYFGPDPTRIVIVCARLPEDLRAPYAHKSDPDYVRAYTYADADSVIEIFGHLRAVNPIADVRIRTHDKLTADDYHSHLILLGGVDFNPVSREMALRLDLPVRQHPRTDKDYGGYFEVDGHEYKPVIDEESSGRTLLEDVAYFYRGPSPINVKRTVTLCNGMFGRGTYGAVRALTDRGFRNRNEEYLQKRFGPAESFGILFRVTVMAGETVTPDWTVARNRFLEWPDAG</sequence>
<comment type="caution">
    <text evidence="1">The sequence shown here is derived from an EMBL/GenBank/DDBJ whole genome shotgun (WGS) entry which is preliminary data.</text>
</comment>
<gene>
    <name evidence="1" type="ORF">GCM10017581_011600</name>
</gene>
<keyword evidence="2" id="KW-1185">Reference proteome</keyword>
<name>A0A9W6KG37_9ACTN</name>
<evidence type="ECO:0000313" key="2">
    <source>
        <dbReference type="Proteomes" id="UP001143480"/>
    </source>
</evidence>
<evidence type="ECO:0008006" key="3">
    <source>
        <dbReference type="Google" id="ProtNLM"/>
    </source>
</evidence>
<accession>A0A9W6KG37</accession>
<reference evidence="1" key="1">
    <citation type="journal article" date="2014" name="Int. J. Syst. Evol. Microbiol.">
        <title>Complete genome sequence of Corynebacterium casei LMG S-19264T (=DSM 44701T), isolated from a smear-ripened cheese.</title>
        <authorList>
            <consortium name="US DOE Joint Genome Institute (JGI-PGF)"/>
            <person name="Walter F."/>
            <person name="Albersmeier A."/>
            <person name="Kalinowski J."/>
            <person name="Ruckert C."/>
        </authorList>
    </citation>
    <scope>NUCLEOTIDE SEQUENCE</scope>
    <source>
        <strain evidence="1">VKM Ac-1321</strain>
    </source>
</reference>
<dbReference type="RefSeq" id="WP_261961620.1">
    <property type="nucleotide sequence ID" value="NZ_BAAAXA010000001.1"/>
</dbReference>
<dbReference type="CDD" id="cd00093">
    <property type="entry name" value="HTH_XRE"/>
    <property type="match status" value="1"/>
</dbReference>
<proteinExistence type="predicted"/>
<organism evidence="1 2">
    <name type="scientific">Dactylosporangium matsuzakiense</name>
    <dbReference type="NCBI Taxonomy" id="53360"/>
    <lineage>
        <taxon>Bacteria</taxon>
        <taxon>Bacillati</taxon>
        <taxon>Actinomycetota</taxon>
        <taxon>Actinomycetes</taxon>
        <taxon>Micromonosporales</taxon>
        <taxon>Micromonosporaceae</taxon>
        <taxon>Dactylosporangium</taxon>
    </lineage>
</organism>
<dbReference type="Proteomes" id="UP001143480">
    <property type="component" value="Unassembled WGS sequence"/>
</dbReference>
<dbReference type="AlphaFoldDB" id="A0A9W6KG37"/>
<reference evidence="1" key="2">
    <citation type="submission" date="2023-01" db="EMBL/GenBank/DDBJ databases">
        <authorList>
            <person name="Sun Q."/>
            <person name="Evtushenko L."/>
        </authorList>
    </citation>
    <scope>NUCLEOTIDE SEQUENCE</scope>
    <source>
        <strain evidence="1">VKM Ac-1321</strain>
    </source>
</reference>
<dbReference type="InterPro" id="IPR001387">
    <property type="entry name" value="Cro/C1-type_HTH"/>
</dbReference>
<evidence type="ECO:0000313" key="1">
    <source>
        <dbReference type="EMBL" id="GLK99419.1"/>
    </source>
</evidence>
<dbReference type="EMBL" id="BSFP01000004">
    <property type="protein sequence ID" value="GLK99419.1"/>
    <property type="molecule type" value="Genomic_DNA"/>
</dbReference>